<name>A0A3S9U8R0_9CAUD</name>
<evidence type="ECO:0000313" key="2">
    <source>
        <dbReference type="Proteomes" id="UP000287372"/>
    </source>
</evidence>
<organism evidence="1 2">
    <name type="scientific">Streptomyces phage Hiyaa</name>
    <dbReference type="NCBI Taxonomy" id="2499072"/>
    <lineage>
        <taxon>Viruses</taxon>
        <taxon>Duplodnaviria</taxon>
        <taxon>Heunggongvirae</taxon>
        <taxon>Uroviricota</taxon>
        <taxon>Caudoviricetes</taxon>
        <taxon>Hiyaavirus</taxon>
        <taxon>Hiyaavirus hiyaa</taxon>
    </lineage>
</organism>
<dbReference type="GeneID" id="55009850"/>
<keyword evidence="2" id="KW-1185">Reference proteome</keyword>
<accession>A0A3S9U8R0</accession>
<dbReference type="EMBL" id="MK279841">
    <property type="protein sequence ID" value="AZS06711.1"/>
    <property type="molecule type" value="Genomic_DNA"/>
</dbReference>
<dbReference type="KEGG" id="vg:55009850"/>
<gene>
    <name evidence="1" type="primary">72</name>
    <name evidence="1" type="ORF">SEA_HIYAA_72</name>
</gene>
<dbReference type="Proteomes" id="UP000287372">
    <property type="component" value="Segment"/>
</dbReference>
<protein>
    <submittedName>
        <fullName evidence="1">Uncharacterized protein</fullName>
    </submittedName>
</protein>
<reference evidence="1 2" key="1">
    <citation type="submission" date="2018-12" db="EMBL/GenBank/DDBJ databases">
        <authorList>
            <person name="Lieu J.K."/>
            <person name="Tian C.Z."/>
            <person name="Hsaio W.J."/>
            <person name="Shaffer C.D."/>
            <person name="Weston-Hafer K.A."/>
            <person name="Russell D.A."/>
            <person name="Pope W.H."/>
            <person name="Jacobs-Sera D."/>
            <person name="Hendrix R.W."/>
            <person name="Hatfull G.F."/>
        </authorList>
    </citation>
    <scope>NUCLEOTIDE SEQUENCE [LARGE SCALE GENOMIC DNA]</scope>
</reference>
<proteinExistence type="predicted"/>
<sequence length="99" mass="11360">MSDVQQRIFEDIRNERAAQDLKWGKQMHPNGTSIRFKPMADAARNATRKADANNQQTWTNILREEFWEALSETDRAALRAELIQVGAVVVAWVECLDES</sequence>
<dbReference type="RefSeq" id="YP_009818507.1">
    <property type="nucleotide sequence ID" value="NC_048139.1"/>
</dbReference>
<evidence type="ECO:0000313" key="1">
    <source>
        <dbReference type="EMBL" id="AZS06711.1"/>
    </source>
</evidence>